<evidence type="ECO:0000313" key="17">
    <source>
        <dbReference type="EMBL" id="RWS24995.1"/>
    </source>
</evidence>
<dbReference type="GO" id="GO:0005829">
    <property type="term" value="C:cytosol"/>
    <property type="evidence" value="ECO:0007669"/>
    <property type="project" value="TreeGrafter"/>
</dbReference>
<comment type="caution">
    <text evidence="17">The sequence shown here is derived from an EMBL/GenBank/DDBJ whole genome shotgun (WGS) entry which is preliminary data.</text>
</comment>
<evidence type="ECO:0000256" key="14">
    <source>
        <dbReference type="ARBA" id="ARBA00048524"/>
    </source>
</evidence>
<proteinExistence type="inferred from homology"/>
<dbReference type="SUPFAM" id="SSF53613">
    <property type="entry name" value="Ribokinase-like"/>
    <property type="match status" value="1"/>
</dbReference>
<evidence type="ECO:0000256" key="3">
    <source>
        <dbReference type="ARBA" id="ARBA00005210"/>
    </source>
</evidence>
<evidence type="ECO:0000256" key="4">
    <source>
        <dbReference type="ARBA" id="ARBA00008805"/>
    </source>
</evidence>
<evidence type="ECO:0000313" key="18">
    <source>
        <dbReference type="Proteomes" id="UP000288716"/>
    </source>
</evidence>
<name>A0A443SC54_9ACAR</name>
<evidence type="ECO:0000256" key="9">
    <source>
        <dbReference type="ARBA" id="ARBA00022777"/>
    </source>
</evidence>
<keyword evidence="15" id="KW-1133">Transmembrane helix</keyword>
<dbReference type="EMBL" id="NCKV01004176">
    <property type="protein sequence ID" value="RWS24995.1"/>
    <property type="molecule type" value="Genomic_DNA"/>
</dbReference>
<dbReference type="NCBIfam" id="TIGR00687">
    <property type="entry name" value="pyridox_kin"/>
    <property type="match status" value="1"/>
</dbReference>
<evidence type="ECO:0000256" key="11">
    <source>
        <dbReference type="ARBA" id="ARBA00032808"/>
    </source>
</evidence>
<dbReference type="Pfam" id="PF08543">
    <property type="entry name" value="Phos_pyr_kin"/>
    <property type="match status" value="1"/>
</dbReference>
<dbReference type="Proteomes" id="UP000288716">
    <property type="component" value="Unassembled WGS sequence"/>
</dbReference>
<dbReference type="VEuPathDB" id="VectorBase:LDEU007045"/>
<keyword evidence="7" id="KW-0808">Transferase</keyword>
<evidence type="ECO:0000256" key="5">
    <source>
        <dbReference type="ARBA" id="ARBA00012104"/>
    </source>
</evidence>
<dbReference type="PANTHER" id="PTHR10534:SF2">
    <property type="entry name" value="PYRIDOXAL KINASE"/>
    <property type="match status" value="1"/>
</dbReference>
<organism evidence="17 18">
    <name type="scientific">Leptotrombidium deliense</name>
    <dbReference type="NCBI Taxonomy" id="299467"/>
    <lineage>
        <taxon>Eukaryota</taxon>
        <taxon>Metazoa</taxon>
        <taxon>Ecdysozoa</taxon>
        <taxon>Arthropoda</taxon>
        <taxon>Chelicerata</taxon>
        <taxon>Arachnida</taxon>
        <taxon>Acari</taxon>
        <taxon>Acariformes</taxon>
        <taxon>Trombidiformes</taxon>
        <taxon>Prostigmata</taxon>
        <taxon>Anystina</taxon>
        <taxon>Parasitengona</taxon>
        <taxon>Trombiculoidea</taxon>
        <taxon>Trombiculidae</taxon>
        <taxon>Leptotrombidium</taxon>
    </lineage>
</organism>
<dbReference type="PANTHER" id="PTHR10534">
    <property type="entry name" value="PYRIDOXAL KINASE"/>
    <property type="match status" value="1"/>
</dbReference>
<comment type="pathway">
    <text evidence="1">Cofactor metabolism; pyridoxal 5'-phosphate salvage; pyridoxamine 5'-phosphate from pyridoxamine: step 1/1.</text>
</comment>
<dbReference type="GO" id="GO:0008478">
    <property type="term" value="F:pyridoxal kinase activity"/>
    <property type="evidence" value="ECO:0007669"/>
    <property type="project" value="UniProtKB-EC"/>
</dbReference>
<comment type="pathway">
    <text evidence="3">Cofactor metabolism; pyridoxal 5'-phosphate salvage; pyridoxal 5'-phosphate from pyridoxal: step 1/1.</text>
</comment>
<comment type="catalytic activity">
    <reaction evidence="13">
        <text>pyridoxal + ATP = pyridoxal 5'-phosphate + ADP + H(+)</text>
        <dbReference type="Rhea" id="RHEA:10224"/>
        <dbReference type="ChEBI" id="CHEBI:15378"/>
        <dbReference type="ChEBI" id="CHEBI:17310"/>
        <dbReference type="ChEBI" id="CHEBI:30616"/>
        <dbReference type="ChEBI" id="CHEBI:456216"/>
        <dbReference type="ChEBI" id="CHEBI:597326"/>
        <dbReference type="EC" id="2.7.1.35"/>
    </reaction>
    <physiologicalReaction direction="left-to-right" evidence="13">
        <dbReference type="Rhea" id="RHEA:10225"/>
    </physiologicalReaction>
</comment>
<dbReference type="InterPro" id="IPR013749">
    <property type="entry name" value="PM/HMP-P_kinase-1"/>
</dbReference>
<sequence length="347" mass="38748">RNSQKHEKTIRKRVFSDVSRMLLSSRNEAAVISSFVSIADEMSENRKSYKVLSIQSHVVSGYVGNKCAAFPLQVLGFEVDALNSVQYSNHKGYAYCKGHALTEDDLRNIFDGLTLNNLRSKYSHILTGYVGVPGFLNEVYAIVKELKQCNPKLIFVCDPVMGDNGKMYVDPDLLPIYRDRIVPLADIVTPNQFEAELLTGIKIEKESDALQAMDILHESGAKVVVISSTNLGDTTTLIALASINKVSQKQRFRIRIAALPVSFVGTGDLFAALLLAWLTKTDYDLRTSLENTVSTMQDVLKRTYNYALNTKEGLTRENLELKLIQSISNIKQPQTEVASELITEFKI</sequence>
<evidence type="ECO:0000256" key="13">
    <source>
        <dbReference type="ARBA" id="ARBA00047377"/>
    </source>
</evidence>
<evidence type="ECO:0000256" key="2">
    <source>
        <dbReference type="ARBA" id="ARBA00004835"/>
    </source>
</evidence>
<evidence type="ECO:0000259" key="16">
    <source>
        <dbReference type="Pfam" id="PF08543"/>
    </source>
</evidence>
<dbReference type="UniPathway" id="UPA01068">
    <property type="reaction ID" value="UER00298"/>
</dbReference>
<dbReference type="InterPro" id="IPR029056">
    <property type="entry name" value="Ribokinase-like"/>
</dbReference>
<evidence type="ECO:0000256" key="12">
    <source>
        <dbReference type="ARBA" id="ARBA00047310"/>
    </source>
</evidence>
<evidence type="ECO:0000256" key="10">
    <source>
        <dbReference type="ARBA" id="ARBA00022840"/>
    </source>
</evidence>
<comment type="catalytic activity">
    <reaction evidence="12">
        <text>pyridoxamine + ATP = pyridoxamine 5'-phosphate + ADP + H(+)</text>
        <dbReference type="Rhea" id="RHEA:25104"/>
        <dbReference type="ChEBI" id="CHEBI:15378"/>
        <dbReference type="ChEBI" id="CHEBI:30616"/>
        <dbReference type="ChEBI" id="CHEBI:57761"/>
        <dbReference type="ChEBI" id="CHEBI:58451"/>
        <dbReference type="ChEBI" id="CHEBI:456216"/>
        <dbReference type="EC" id="2.7.1.35"/>
    </reaction>
    <physiologicalReaction direction="left-to-right" evidence="12">
        <dbReference type="Rhea" id="RHEA:25105"/>
    </physiologicalReaction>
</comment>
<evidence type="ECO:0000256" key="15">
    <source>
        <dbReference type="SAM" id="Phobius"/>
    </source>
</evidence>
<dbReference type="GO" id="GO:0009443">
    <property type="term" value="P:pyridoxal 5'-phosphate salvage"/>
    <property type="evidence" value="ECO:0007669"/>
    <property type="project" value="InterPro"/>
</dbReference>
<evidence type="ECO:0000256" key="8">
    <source>
        <dbReference type="ARBA" id="ARBA00022741"/>
    </source>
</evidence>
<dbReference type="STRING" id="299467.A0A443SC54"/>
<gene>
    <name evidence="17" type="ORF">B4U80_11372</name>
</gene>
<keyword evidence="9 17" id="KW-0418">Kinase</keyword>
<dbReference type="EC" id="2.7.1.35" evidence="5"/>
<dbReference type="OrthoDB" id="2104723at2759"/>
<comment type="catalytic activity">
    <reaction evidence="14">
        <text>pyridoxine + ATP = pyridoxine 5'-phosphate + ADP + H(+)</text>
        <dbReference type="Rhea" id="RHEA:25108"/>
        <dbReference type="ChEBI" id="CHEBI:15378"/>
        <dbReference type="ChEBI" id="CHEBI:16709"/>
        <dbReference type="ChEBI" id="CHEBI:30616"/>
        <dbReference type="ChEBI" id="CHEBI:58589"/>
        <dbReference type="ChEBI" id="CHEBI:456216"/>
        <dbReference type="EC" id="2.7.1.35"/>
    </reaction>
    <physiologicalReaction direction="left-to-right" evidence="14">
        <dbReference type="Rhea" id="RHEA:25109"/>
    </physiologicalReaction>
</comment>
<keyword evidence="15" id="KW-0812">Transmembrane</keyword>
<reference evidence="17 18" key="1">
    <citation type="journal article" date="2018" name="Gigascience">
        <title>Genomes of trombidid mites reveal novel predicted allergens and laterally-transferred genes associated with secondary metabolism.</title>
        <authorList>
            <person name="Dong X."/>
            <person name="Chaisiri K."/>
            <person name="Xia D."/>
            <person name="Armstrong S.D."/>
            <person name="Fang Y."/>
            <person name="Donnelly M.J."/>
            <person name="Kadowaki T."/>
            <person name="McGarry J.W."/>
            <person name="Darby A.C."/>
            <person name="Makepeace B.L."/>
        </authorList>
    </citation>
    <scope>NUCLEOTIDE SEQUENCE [LARGE SCALE GENOMIC DNA]</scope>
    <source>
        <strain evidence="17">UoL-UT</strain>
    </source>
</reference>
<evidence type="ECO:0000256" key="6">
    <source>
        <dbReference type="ARBA" id="ARBA00018134"/>
    </source>
</evidence>
<keyword evidence="15" id="KW-0472">Membrane</keyword>
<protein>
    <recommendedName>
        <fullName evidence="6">Pyridoxal kinase</fullName>
        <ecNumber evidence="5">2.7.1.35</ecNumber>
    </recommendedName>
    <alternativeName>
        <fullName evidence="11">Pyridoxine kinase</fullName>
    </alternativeName>
</protein>
<keyword evidence="10" id="KW-0067">ATP-binding</keyword>
<dbReference type="AlphaFoldDB" id="A0A443SC54"/>
<feature type="domain" description="Pyridoxamine kinase/Phosphomethylpyrimidine kinase" evidence="16">
    <location>
        <begin position="140"/>
        <end position="303"/>
    </location>
</feature>
<comment type="similarity">
    <text evidence="4">Belongs to the pyridoxine kinase family.</text>
</comment>
<keyword evidence="18" id="KW-1185">Reference proteome</keyword>
<keyword evidence="8" id="KW-0547">Nucleotide-binding</keyword>
<dbReference type="InterPro" id="IPR004625">
    <property type="entry name" value="PyrdxlKinase"/>
</dbReference>
<feature type="transmembrane region" description="Helical" evidence="15">
    <location>
        <begin position="256"/>
        <end position="278"/>
    </location>
</feature>
<comment type="pathway">
    <text evidence="2">Cofactor metabolism; pyridoxal 5'-phosphate salvage; pyridoxine 5'-phosphate from pyridoxine: step 1/1.</text>
</comment>
<dbReference type="GO" id="GO:0005524">
    <property type="term" value="F:ATP binding"/>
    <property type="evidence" value="ECO:0007669"/>
    <property type="project" value="UniProtKB-KW"/>
</dbReference>
<evidence type="ECO:0000256" key="1">
    <source>
        <dbReference type="ARBA" id="ARBA00004750"/>
    </source>
</evidence>
<feature type="non-terminal residue" evidence="17">
    <location>
        <position position="1"/>
    </location>
</feature>
<dbReference type="CDD" id="cd01173">
    <property type="entry name" value="pyridoxal_pyridoxamine_kinase"/>
    <property type="match status" value="1"/>
</dbReference>
<evidence type="ECO:0000256" key="7">
    <source>
        <dbReference type="ARBA" id="ARBA00022679"/>
    </source>
</evidence>
<dbReference type="Gene3D" id="3.40.1190.20">
    <property type="match status" value="1"/>
</dbReference>
<accession>A0A443SC54</accession>